<dbReference type="Gene3D" id="3.40.1000.10">
    <property type="entry name" value="Mog1/PsbP, alpha/beta/alpha sandwich"/>
    <property type="match status" value="1"/>
</dbReference>
<dbReference type="RefSeq" id="WP_341841122.1">
    <property type="nucleotide sequence ID" value="NZ_CP149792.1"/>
</dbReference>
<evidence type="ECO:0000313" key="2">
    <source>
        <dbReference type="EMBL" id="WZN46403.1"/>
    </source>
</evidence>
<gene>
    <name evidence="2" type="ORF">WJU22_26300</name>
</gene>
<organism evidence="2 3">
    <name type="scientific">Chitinophaga caseinilytica</name>
    <dbReference type="NCBI Taxonomy" id="2267521"/>
    <lineage>
        <taxon>Bacteria</taxon>
        <taxon>Pseudomonadati</taxon>
        <taxon>Bacteroidota</taxon>
        <taxon>Chitinophagia</taxon>
        <taxon>Chitinophagales</taxon>
        <taxon>Chitinophagaceae</taxon>
        <taxon>Chitinophaga</taxon>
    </lineage>
</organism>
<name>A0ABZ2Z3X8_9BACT</name>
<sequence length="269" mass="30246">MNYMKCQHCTEYSALKSEYLTFCDHCGKKFPVIYKDWLAHHPDGNLDAFGLENGISGEEYAALERRKERKAHFTPRKKATLAFGIICFVAVLGLSFLYGPYLMAFFREPRVSPTLLHADQWRTFKGHLIRIQTPLSLRPESPDDRPNMRKKAFQAGGRAEGIVIRMEESVFLAQASVVLEEAAQLTAREMETRPGVSRFSYTSRELQVDGQPALLQQGTYVLQETSPVAFQSLVFVKGGSQVQLLVTHSADDPAGKQAADKIMTSIHMN</sequence>
<keyword evidence="3" id="KW-1185">Reference proteome</keyword>
<keyword evidence="1" id="KW-0472">Membrane</keyword>
<dbReference type="EMBL" id="CP150096">
    <property type="protein sequence ID" value="WZN46403.1"/>
    <property type="molecule type" value="Genomic_DNA"/>
</dbReference>
<evidence type="ECO:0000256" key="1">
    <source>
        <dbReference type="SAM" id="Phobius"/>
    </source>
</evidence>
<reference evidence="2 3" key="1">
    <citation type="submission" date="2024-03" db="EMBL/GenBank/DDBJ databases">
        <title>Chitinophaga caseinilytica sp. nov., a casein hydrolysing bacterium isolated from forest soil.</title>
        <authorList>
            <person name="Lee D.S."/>
            <person name="Han D.M."/>
            <person name="Baek J.H."/>
            <person name="Choi D.G."/>
            <person name="Jeon J.H."/>
            <person name="Jeon C.O."/>
        </authorList>
    </citation>
    <scope>NUCLEOTIDE SEQUENCE [LARGE SCALE GENOMIC DNA]</scope>
    <source>
        <strain evidence="2 3">KACC 19118</strain>
    </source>
</reference>
<keyword evidence="1" id="KW-1133">Transmembrane helix</keyword>
<evidence type="ECO:0008006" key="4">
    <source>
        <dbReference type="Google" id="ProtNLM"/>
    </source>
</evidence>
<evidence type="ECO:0000313" key="3">
    <source>
        <dbReference type="Proteomes" id="UP001449657"/>
    </source>
</evidence>
<feature type="transmembrane region" description="Helical" evidence="1">
    <location>
        <begin position="79"/>
        <end position="103"/>
    </location>
</feature>
<protein>
    <recommendedName>
        <fullName evidence="4">DUF4367 domain-containing protein</fullName>
    </recommendedName>
</protein>
<proteinExistence type="predicted"/>
<accession>A0ABZ2Z3X8</accession>
<keyword evidence="1" id="KW-0812">Transmembrane</keyword>
<dbReference type="Proteomes" id="UP001449657">
    <property type="component" value="Chromosome"/>
</dbReference>